<name>A0AA89PAK2_9GAMM</name>
<evidence type="ECO:0000313" key="1">
    <source>
        <dbReference type="EMBL" id="MBB5210524.1"/>
    </source>
</evidence>
<proteinExistence type="predicted"/>
<accession>A0AA89PAK2</accession>
<gene>
    <name evidence="1" type="ORF">HNQ53_000712</name>
</gene>
<dbReference type="InterPro" id="IPR036515">
    <property type="entry name" value="Transposase_17_sf"/>
</dbReference>
<dbReference type="GO" id="GO:0004803">
    <property type="term" value="F:transposase activity"/>
    <property type="evidence" value="ECO:0007669"/>
    <property type="project" value="InterPro"/>
</dbReference>
<dbReference type="GO" id="GO:0006313">
    <property type="term" value="P:DNA transposition"/>
    <property type="evidence" value="ECO:0007669"/>
    <property type="project" value="InterPro"/>
</dbReference>
<dbReference type="EMBL" id="JACHHR010000001">
    <property type="protein sequence ID" value="MBB5210524.1"/>
    <property type="molecule type" value="Genomic_DNA"/>
</dbReference>
<dbReference type="Gene3D" id="3.30.70.1290">
    <property type="entry name" value="Transposase IS200-like"/>
    <property type="match status" value="1"/>
</dbReference>
<evidence type="ECO:0000313" key="2">
    <source>
        <dbReference type="Proteomes" id="UP000563601"/>
    </source>
</evidence>
<evidence type="ECO:0008006" key="3">
    <source>
        <dbReference type="Google" id="ProtNLM"/>
    </source>
</evidence>
<sequence length="173" mass="19696">MDTHENKVHLASSPLKFTHIHPQDWLYIHHQKNSHGTPAEIFGISQVHPSLPLRLSLCAPRVSARAGRAYGQCFEHFRQRIEDKVLALTQVFALDVGTYAVMSNHYHVVLHIDQARAAGWEMREVVERWHQLCKGSALSQRFARNEPLDTAELARLTEVAEVCPSACRTILSW</sequence>
<dbReference type="AlphaFoldDB" id="A0AA89PAK2"/>
<dbReference type="GO" id="GO:0003677">
    <property type="term" value="F:DNA binding"/>
    <property type="evidence" value="ECO:0007669"/>
    <property type="project" value="InterPro"/>
</dbReference>
<protein>
    <recommendedName>
        <fullName evidence="3">Transposase</fullName>
    </recommendedName>
</protein>
<dbReference type="RefSeq" id="WP_237567890.1">
    <property type="nucleotide sequence ID" value="NZ_CP047491.1"/>
</dbReference>
<comment type="caution">
    <text evidence="1">The sequence shown here is derived from an EMBL/GenBank/DDBJ whole genome shotgun (WGS) entry which is preliminary data.</text>
</comment>
<organism evidence="1 2">
    <name type="scientific">Microbulbifer hydrolyticus</name>
    <dbReference type="NCBI Taxonomy" id="48074"/>
    <lineage>
        <taxon>Bacteria</taxon>
        <taxon>Pseudomonadati</taxon>
        <taxon>Pseudomonadota</taxon>
        <taxon>Gammaproteobacteria</taxon>
        <taxon>Cellvibrionales</taxon>
        <taxon>Microbulbiferaceae</taxon>
        <taxon>Microbulbifer</taxon>
    </lineage>
</organism>
<reference evidence="1 2" key="1">
    <citation type="submission" date="2020-08" db="EMBL/GenBank/DDBJ databases">
        <title>Genomic Encyclopedia of Type Strains, Phase IV (KMG-IV): sequencing the most valuable type-strain genomes for metagenomic binning, comparative biology and taxonomic classification.</title>
        <authorList>
            <person name="Goeker M."/>
        </authorList>
    </citation>
    <scope>NUCLEOTIDE SEQUENCE [LARGE SCALE GENOMIC DNA]</scope>
    <source>
        <strain evidence="1 2">DSM 11525</strain>
    </source>
</reference>
<dbReference type="Proteomes" id="UP000563601">
    <property type="component" value="Unassembled WGS sequence"/>
</dbReference>